<dbReference type="STRING" id="589385.SAMN05421504_1137"/>
<dbReference type="InterPro" id="IPR050176">
    <property type="entry name" value="LTTR"/>
</dbReference>
<dbReference type="GO" id="GO:0003677">
    <property type="term" value="F:DNA binding"/>
    <property type="evidence" value="ECO:0007669"/>
    <property type="project" value="UniProtKB-KW"/>
</dbReference>
<dbReference type="PANTHER" id="PTHR30579:SF7">
    <property type="entry name" value="HTH-TYPE TRANSCRIPTIONAL REGULATOR LRHA-RELATED"/>
    <property type="match status" value="1"/>
</dbReference>
<dbReference type="InterPro" id="IPR005119">
    <property type="entry name" value="LysR_subst-bd"/>
</dbReference>
<dbReference type="PANTHER" id="PTHR30579">
    <property type="entry name" value="TRANSCRIPTIONAL REGULATOR"/>
    <property type="match status" value="1"/>
</dbReference>
<comment type="similarity">
    <text evidence="1">Belongs to the LysR transcriptional regulatory family.</text>
</comment>
<evidence type="ECO:0000313" key="6">
    <source>
        <dbReference type="EMBL" id="SDZ33905.1"/>
    </source>
</evidence>
<sequence length="293" mass="31583">MEGDLRISDLRSFTATVRAGSISRGAVALGLTQPAVTQRIRRLESAAGEQILLREPRGVRVTPAGEKLLAYAERILALHDDARASVKGQRTAPQGHRAIALLEDLALTTLPTALADFAKMHPLVDLEVIVGSARALRGLADRGRLDLVFGDPSVMGDASIRWRHQAPLTWAYAPSFDPATEPLPLVLFSHPCQWRQPVLDAITRHGRQWRTAFQSTSVHAVQAAISAGIGVGALLTSNVPPDAVRPAAHRELPEPPMVEVVLSRKAATETDPALDDLERLLKRALTADTHGPA</sequence>
<reference evidence="6 7" key="1">
    <citation type="submission" date="2016-10" db="EMBL/GenBank/DDBJ databases">
        <authorList>
            <person name="de Groot N.N."/>
        </authorList>
    </citation>
    <scope>NUCLEOTIDE SEQUENCE [LARGE SCALE GENOMIC DNA]</scope>
    <source>
        <strain evidence="6 7">CPCC 202699</strain>
    </source>
</reference>
<evidence type="ECO:0000256" key="3">
    <source>
        <dbReference type="ARBA" id="ARBA00023125"/>
    </source>
</evidence>
<proteinExistence type="inferred from homology"/>
<dbReference type="InterPro" id="IPR000847">
    <property type="entry name" value="LysR_HTH_N"/>
</dbReference>
<dbReference type="EMBL" id="FNON01000013">
    <property type="protein sequence ID" value="SDZ33905.1"/>
    <property type="molecule type" value="Genomic_DNA"/>
</dbReference>
<dbReference type="AlphaFoldDB" id="A0A1H3S8J8"/>
<organism evidence="6 7">
    <name type="scientific">Amycolatopsis xylanica</name>
    <dbReference type="NCBI Taxonomy" id="589385"/>
    <lineage>
        <taxon>Bacteria</taxon>
        <taxon>Bacillati</taxon>
        <taxon>Actinomycetota</taxon>
        <taxon>Actinomycetes</taxon>
        <taxon>Pseudonocardiales</taxon>
        <taxon>Pseudonocardiaceae</taxon>
        <taxon>Amycolatopsis</taxon>
    </lineage>
</organism>
<keyword evidence="2" id="KW-0805">Transcription regulation</keyword>
<dbReference type="InterPro" id="IPR036388">
    <property type="entry name" value="WH-like_DNA-bd_sf"/>
</dbReference>
<evidence type="ECO:0000259" key="5">
    <source>
        <dbReference type="PROSITE" id="PS50931"/>
    </source>
</evidence>
<dbReference type="PRINTS" id="PR00039">
    <property type="entry name" value="HTHLYSR"/>
</dbReference>
<evidence type="ECO:0000256" key="4">
    <source>
        <dbReference type="ARBA" id="ARBA00023163"/>
    </source>
</evidence>
<evidence type="ECO:0000256" key="1">
    <source>
        <dbReference type="ARBA" id="ARBA00009437"/>
    </source>
</evidence>
<dbReference type="GO" id="GO:0003700">
    <property type="term" value="F:DNA-binding transcription factor activity"/>
    <property type="evidence" value="ECO:0007669"/>
    <property type="project" value="InterPro"/>
</dbReference>
<keyword evidence="4" id="KW-0804">Transcription</keyword>
<dbReference type="Pfam" id="PF03466">
    <property type="entry name" value="LysR_substrate"/>
    <property type="match status" value="1"/>
</dbReference>
<dbReference type="Pfam" id="PF00126">
    <property type="entry name" value="HTH_1"/>
    <property type="match status" value="1"/>
</dbReference>
<dbReference type="SUPFAM" id="SSF46785">
    <property type="entry name" value="Winged helix' DNA-binding domain"/>
    <property type="match status" value="1"/>
</dbReference>
<accession>A0A1H3S8J8</accession>
<name>A0A1H3S8J8_9PSEU</name>
<dbReference type="PROSITE" id="PS50931">
    <property type="entry name" value="HTH_LYSR"/>
    <property type="match status" value="1"/>
</dbReference>
<dbReference type="Gene3D" id="3.40.190.10">
    <property type="entry name" value="Periplasmic binding protein-like II"/>
    <property type="match status" value="2"/>
</dbReference>
<dbReference type="OrthoDB" id="9789529at2"/>
<evidence type="ECO:0000256" key="2">
    <source>
        <dbReference type="ARBA" id="ARBA00023015"/>
    </source>
</evidence>
<dbReference type="InterPro" id="IPR036390">
    <property type="entry name" value="WH_DNA-bd_sf"/>
</dbReference>
<dbReference type="SUPFAM" id="SSF53850">
    <property type="entry name" value="Periplasmic binding protein-like II"/>
    <property type="match status" value="1"/>
</dbReference>
<protein>
    <submittedName>
        <fullName evidence="6">DNA-binding transcriptional regulator, LysR family</fullName>
    </submittedName>
</protein>
<evidence type="ECO:0000313" key="7">
    <source>
        <dbReference type="Proteomes" id="UP000199515"/>
    </source>
</evidence>
<gene>
    <name evidence="6" type="ORF">SAMN05421504_1137</name>
</gene>
<keyword evidence="3 6" id="KW-0238">DNA-binding</keyword>
<dbReference type="Proteomes" id="UP000199515">
    <property type="component" value="Unassembled WGS sequence"/>
</dbReference>
<dbReference type="Gene3D" id="1.10.10.10">
    <property type="entry name" value="Winged helix-like DNA-binding domain superfamily/Winged helix DNA-binding domain"/>
    <property type="match status" value="1"/>
</dbReference>
<feature type="domain" description="HTH lysR-type" evidence="5">
    <location>
        <begin position="5"/>
        <end position="62"/>
    </location>
</feature>
<keyword evidence="7" id="KW-1185">Reference proteome</keyword>
<dbReference type="RefSeq" id="WP_091298704.1">
    <property type="nucleotide sequence ID" value="NZ_FNON01000013.1"/>
</dbReference>